<evidence type="ECO:0000313" key="4">
    <source>
        <dbReference type="Proteomes" id="UP000007076"/>
    </source>
</evidence>
<gene>
    <name evidence="3" type="ordered locus">KSE_52740</name>
</gene>
<dbReference type="PATRIC" id="fig|452652.3.peg.5262"/>
<evidence type="ECO:0000256" key="1">
    <source>
        <dbReference type="SAM" id="MobiDB-lite"/>
    </source>
</evidence>
<dbReference type="InterPro" id="IPR015330">
    <property type="entry name" value="DNA_primase/pol_bifunc_N"/>
</dbReference>
<organism evidence="3 4">
    <name type="scientific">Kitasatospora setae (strain ATCC 33774 / DSM 43861 / JCM 3304 / KCC A-0304 / NBRC 14216 / KM-6054)</name>
    <name type="common">Streptomyces setae</name>
    <dbReference type="NCBI Taxonomy" id="452652"/>
    <lineage>
        <taxon>Bacteria</taxon>
        <taxon>Bacillati</taxon>
        <taxon>Actinomycetota</taxon>
        <taxon>Actinomycetes</taxon>
        <taxon>Kitasatosporales</taxon>
        <taxon>Streptomycetaceae</taxon>
        <taxon>Kitasatospora</taxon>
    </lineage>
</organism>
<reference evidence="3 4" key="1">
    <citation type="journal article" date="2010" name="DNA Res.">
        <title>Genome sequence of Kitasatospora setae NBRC 14216T: an evolutionary snapshot of the family Streptomycetaceae.</title>
        <authorList>
            <person name="Ichikawa N."/>
            <person name="Oguchi A."/>
            <person name="Ikeda H."/>
            <person name="Ishikawa J."/>
            <person name="Kitani S."/>
            <person name="Watanabe Y."/>
            <person name="Nakamura S."/>
            <person name="Katano Y."/>
            <person name="Kishi E."/>
            <person name="Sasagawa M."/>
            <person name="Ankai A."/>
            <person name="Fukui S."/>
            <person name="Hashimoto Y."/>
            <person name="Kamata S."/>
            <person name="Otoguro M."/>
            <person name="Tanikawa S."/>
            <person name="Nihira T."/>
            <person name="Horinouchi S."/>
            <person name="Ohnishi Y."/>
            <person name="Hayakawa M."/>
            <person name="Kuzuyama T."/>
            <person name="Arisawa A."/>
            <person name="Nomoto F."/>
            <person name="Miura H."/>
            <person name="Takahashi Y."/>
            <person name="Fujita N."/>
        </authorList>
    </citation>
    <scope>NUCLEOTIDE SEQUENCE [LARGE SCALE GENOMIC DNA]</scope>
    <source>
        <strain evidence="4">ATCC 33774 / DSM 43861 / JCM 3304 / KCC A-0304 / NBRC 14216 / KM-6054</strain>
    </source>
</reference>
<dbReference type="HOGENOM" id="CLU_092429_1_0_11"/>
<sequence length="163" mass="17028">MSTTRHPSALHWLAAAAPDPDACRRSWERTPSGLALLPAGRQWDVLHAPGPLGRPAAALLERLGGGPVLADPDGDTVGFLVPAGTAERWTATGVRASGRGTWIVVPHPARPAGRGPHWLSPPHPDGRLVDPRALELALHDAAAHRRAPHRPGPDAAAGAPDDL</sequence>
<keyword evidence="4" id="KW-1185">Reference proteome</keyword>
<dbReference type="RefSeq" id="WP_014138347.1">
    <property type="nucleotide sequence ID" value="NC_016109.1"/>
</dbReference>
<feature type="region of interest" description="Disordered" evidence="1">
    <location>
        <begin position="140"/>
        <end position="163"/>
    </location>
</feature>
<dbReference type="STRING" id="452652.KSE_52740"/>
<evidence type="ECO:0000259" key="2">
    <source>
        <dbReference type="Pfam" id="PF09250"/>
    </source>
</evidence>
<protein>
    <recommendedName>
        <fullName evidence="2">DNA primase/polymerase bifunctional N-terminal domain-containing protein</fullName>
    </recommendedName>
</protein>
<dbReference type="Proteomes" id="UP000007076">
    <property type="component" value="Chromosome"/>
</dbReference>
<dbReference type="eggNOG" id="ENOG5033VJ3">
    <property type="taxonomic scope" value="Bacteria"/>
</dbReference>
<proteinExistence type="predicted"/>
<dbReference type="KEGG" id="ksk:KSE_52740"/>
<dbReference type="AlphaFoldDB" id="E4NHS0"/>
<accession>E4NHS0</accession>
<name>E4NHS0_KITSK</name>
<feature type="compositionally biased region" description="Low complexity" evidence="1">
    <location>
        <begin position="153"/>
        <end position="163"/>
    </location>
</feature>
<evidence type="ECO:0000313" key="3">
    <source>
        <dbReference type="EMBL" id="BAJ31050.1"/>
    </source>
</evidence>
<feature type="domain" description="DNA primase/polymerase bifunctional N-terminal" evidence="2">
    <location>
        <begin position="3"/>
        <end position="122"/>
    </location>
</feature>
<dbReference type="Pfam" id="PF09250">
    <property type="entry name" value="Prim-Pol"/>
    <property type="match status" value="1"/>
</dbReference>
<dbReference type="EMBL" id="AP010968">
    <property type="protein sequence ID" value="BAJ31050.1"/>
    <property type="molecule type" value="Genomic_DNA"/>
</dbReference>